<dbReference type="InterPro" id="IPR016035">
    <property type="entry name" value="Acyl_Trfase/lysoPLipase"/>
</dbReference>
<dbReference type="InterPro" id="IPR057326">
    <property type="entry name" value="KR_dom"/>
</dbReference>
<dbReference type="Pfam" id="PF00107">
    <property type="entry name" value="ADH_zinc_N"/>
    <property type="match status" value="1"/>
</dbReference>
<sequence>MVVEALVNSHLTPDGVTGYSTANGDEQVNDTLESNGTASSAQTPIAIVGMACRFAGGATNPSKLWELCTAGKDAWSPIPSRRFDADAWYHPDPQRAGKTHVKGAYFLDEDISLFDAGFFQVSENIARVMDPQLRLLLEVVYESMDDAGIPLQKIAGSNTSVFTGCFSKDYHEILARDPELVSQTAFGTGTAMLANRISHFYDLRGPSMPLDTGCSAGLVALHQGCRSIWSGESDTSIIGGSNLLLNQDSFIGMSTMGVLGPDGRCFAWDARAQGFGRGEGVAALILKPLSAALRDGDHVHAIIRETGVNQDGNTPTISSPSLEAQIKLIRDCYKRAGLDLAETGYVEAHMTGTAAGDPIEAEALARTFGQRRKVQNSGPLLVGSVKTNIGHTEPVSGIASVIKTGFALKYGLIPPNLNYETTHQNIHLDEWNLQVSTALTPWPEDKPFRASINNFGYGGTNAHIIMERAPAMDCEREKFEDGHQQILNRSRVYILSAKDSVAAKMMAKRLASHIRELIKEDNDKTNSILSENLIYTLAERRSLLPWVISVPAKDLQQLCERLESPSIRPYHSTRRPVRRLGFVFNGQGAQWYAMARELIRDYPLVESRICEADKILKNEYGATWSLCAELMRDELSTRVSEVNLSQPMTVAVQLCLVDLLESWGITPSAVTSHSSGEIAAAYAIGALSFKEALGVVYYRGELARMHQKRSTLDGGMLTVGLGPENVKAYLPVNDAGGRVVVACVNSPNSVTLSGDTEALAEVHSRLEKDGVFNRKLNVPMAYHSHHMLHMAEDYTRELETILSSTDTDSQRKRNVVFSSPVTGERITSIDILRSPSHWVDNLTKPVLFHQALESMCFDSNSIGGTPDVDLLIEIGAHSTLSGPIREILKVREPSVELPYFSCLKRPIDAVETMQELVCELLHRGYPLNLKPVNFPLGHEKPTFLTGLPSYPWNHTVKYWNEPRISKELRHRKFLPHELLGSPLATATSSAPTWRNFLRLSEMGWLGDHKVDGKVVLPGAGYVAMAIEAIRLLTDESEETIWGYRLRDVNITNALVIQESMVGVEVQIFLRRCRDTDLERSGWYEFDVCSLGAGDLWVDNCKGFVMAETGTQVKVATTRESKPPNRDSYLKFETSEVTDVDIASLFDSLNKMGINHGDTFRNLEDSHAAGNKAFTKFRVADIASPISKANHYVLHPTTLDSIFQTTYSSLPKDQTAGSMVLPRSIRTMFVPVNLGRNGGDKLQSFTELISLDKRGIVSNVKVVNDKEGDDANESDSVFEMQDFFCQAVPRDWNDAGDNAEPSGICSKLCWEQDILHHVPEDFRKSLMIPLAEDEAEQERKRVRASYNFINDAVCELEAAGPPNQDSWKWHHKLFYDWMKKIVESGKCGELRTGSETWSKATRGIKQMLADELAVGSPTDQLLVRVGAKLAAIVRGEVTPLELMMQGGLLNQYYRDHSVVVARVGTHVRALMERYAVKQPGANVLEVGAGTGAATKMVLEAFGSRGVKDGFGGSLLGHYTFTDISQGFFQAARETFAAWQGMMDFKQLNIEDDPVEQGFKAGHYDLIVAALVLHATKNLSKTLSNVRKLLKPGGKLLLIESTQDRLDTQMSFGTLPGWWLGEEPDRKTSPNAALDVWDRVLRKTGFSGVDFEIPDYQEKEFQSSSTILSTATSTTEQFSLMGPLSIVYSKDRPPQEWLSQFVDQIHAFTKISPSIESLDIDQPNHWQDKICIFTAEMNNPFVDGIDEAAFARLQNLLVNSRGVLWLSCGGLMDATNPSSALSQGLLRTLRVEDRSKRYVHLDFEHNGKAWASDNIPHVIHVLVQSFNAGIENQTADDSIECEYSVKDSMLHVPRLFMDKSQSRIASAKQIDPEPELQPFHQPGRPLVWETSSTGLLSDLHFTEMPDLAESDVPDGMVEIEAKAYGLNFRDVLVALGQLDETVIGHECSGVVTRLGPNTEKSGLQIGDRVVSLSLGRYASISRTYWTSVAKLPDDMSFEDAASIPTAYATAYHSLYHIARLQKGESVLVHAAAGGFGQACVVLAQHVGAEVFATCSSRAKRDLLMKEYGIHPDMILSSRDTSFAPAIMAATNGKGVDVVVNSLSGAMLKATWDCIARFGRFIEVGKMDLEAGRHLEMTPFRRCAMYAGVDLLQLHEFNGPLNLAALTESVRICNERQVKTGHKPVSPITPFSISEIEKGMRQMQGGTHMGKLILVPRAGDLVKVTSRPRPISLRRIDATYLVVGGLTGVGSAIAEWIITKTGARNVLLTSRNATSHPAAQRLRDEGERCGCNVVIRDCDVADEKSFLKFLAECSDAGMPPIRGVVNGAMVLDDTVLERMQYDQWVHVVRPKTVGSINLHKHLPNLDFFIMLSSLLGVLGHTSQSNYAAGNAFQDALARYRTRKGQPAVTLDLGVVRTVGYVADQENRGDDHIRKRFEKLHLYCMEVPQVLRLVEAAIREPLRAASPASSQVIIGITEQMPAMWESAMVKDRRLGTLQLANSRSRTRSSASDSGEGEATAALVRALSSPGITLEEAAAHLVDALAAKLAVIFNISAQEIDVSLPLARYGVDSLVAVELRNWLSSTIRAKVSVFEILQSASLVEFGSLLATKSEFCASKLAATNGESENVINGVPEEENVSNGEPEKADVNGEVSS</sequence>
<dbReference type="InterPro" id="IPR001227">
    <property type="entry name" value="Ac_transferase_dom_sf"/>
</dbReference>
<feature type="active site" description="Proton donor; for dehydratase activity" evidence="8">
    <location>
        <position position="1199"/>
    </location>
</feature>
<dbReference type="VEuPathDB" id="FungiDB:C8Q69DRAFT_515332"/>
<evidence type="ECO:0000313" key="14">
    <source>
        <dbReference type="Proteomes" id="UP000283841"/>
    </source>
</evidence>
<dbReference type="Gene3D" id="3.40.47.10">
    <property type="match status" value="1"/>
</dbReference>
<feature type="region of interest" description="N-terminal hotdog fold" evidence="8">
    <location>
        <begin position="976"/>
        <end position="1111"/>
    </location>
</feature>
<dbReference type="RefSeq" id="XP_028481623.1">
    <property type="nucleotide sequence ID" value="XM_028633363.1"/>
</dbReference>
<dbReference type="InterPro" id="IPR050091">
    <property type="entry name" value="PKS_NRPS_Biosynth_Enz"/>
</dbReference>
<dbReference type="Gene3D" id="3.40.50.720">
    <property type="entry name" value="NAD(P)-binding Rossmann-like Domain"/>
    <property type="match status" value="2"/>
</dbReference>
<dbReference type="PROSITE" id="PS52004">
    <property type="entry name" value="KS3_2"/>
    <property type="match status" value="1"/>
</dbReference>
<evidence type="ECO:0000256" key="4">
    <source>
        <dbReference type="ARBA" id="ARBA00022857"/>
    </source>
</evidence>
<keyword evidence="2" id="KW-0597">Phosphoprotein</keyword>
<dbReference type="Pfam" id="PF23114">
    <property type="entry name" value="NAD-bd_HRPKS_sdrA"/>
    <property type="match status" value="1"/>
</dbReference>
<feature type="domain" description="Carrier" evidence="10">
    <location>
        <begin position="2531"/>
        <end position="2608"/>
    </location>
</feature>
<dbReference type="PROSITE" id="PS00012">
    <property type="entry name" value="PHOSPHOPANTETHEINE"/>
    <property type="match status" value="1"/>
</dbReference>
<evidence type="ECO:0000256" key="6">
    <source>
        <dbReference type="ARBA" id="ARBA00023268"/>
    </source>
</evidence>
<name>A0A443HJF8_BYSSP</name>
<evidence type="ECO:0000256" key="1">
    <source>
        <dbReference type="ARBA" id="ARBA00022450"/>
    </source>
</evidence>
<dbReference type="InterPro" id="IPR020807">
    <property type="entry name" value="PKS_DH"/>
</dbReference>
<keyword evidence="7" id="KW-0012">Acyltransferase</keyword>
<dbReference type="GeneID" id="39602640"/>
<dbReference type="SUPFAM" id="SSF52151">
    <property type="entry name" value="FabD/lysophospholipase-like"/>
    <property type="match status" value="1"/>
</dbReference>
<dbReference type="CDD" id="cd00833">
    <property type="entry name" value="PKS"/>
    <property type="match status" value="1"/>
</dbReference>
<dbReference type="Gene3D" id="3.90.180.10">
    <property type="entry name" value="Medium-chain alcohol dehydrogenases, catalytic domain"/>
    <property type="match status" value="1"/>
</dbReference>
<dbReference type="SUPFAM" id="SSF47336">
    <property type="entry name" value="ACP-like"/>
    <property type="match status" value="1"/>
</dbReference>
<gene>
    <name evidence="13" type="ORF">C8Q69DRAFT_515332</name>
</gene>
<dbReference type="InterPro" id="IPR018201">
    <property type="entry name" value="Ketoacyl_synth_AS"/>
</dbReference>
<reference evidence="13 14" key="1">
    <citation type="journal article" date="2018" name="Front. Microbiol.">
        <title>Genomic and genetic insights into a cosmopolitan fungus, Paecilomyces variotii (Eurotiales).</title>
        <authorList>
            <person name="Urquhart A.S."/>
            <person name="Mondo S.J."/>
            <person name="Makela M.R."/>
            <person name="Hane J.K."/>
            <person name="Wiebenga A."/>
            <person name="He G."/>
            <person name="Mihaltcheva S."/>
            <person name="Pangilinan J."/>
            <person name="Lipzen A."/>
            <person name="Barry K."/>
            <person name="de Vries R.P."/>
            <person name="Grigoriev I.V."/>
            <person name="Idnurm A."/>
        </authorList>
    </citation>
    <scope>NUCLEOTIDE SEQUENCE [LARGE SCALE GENOMIC DNA]</scope>
    <source>
        <strain evidence="13 14">CBS 101075</strain>
    </source>
</reference>
<keyword evidence="3" id="KW-0808">Transferase</keyword>
<dbReference type="STRING" id="264951.A0A443HJF8"/>
<keyword evidence="1" id="KW-0596">Phosphopantetheine</keyword>
<dbReference type="EMBL" id="RCNU01000015">
    <property type="protein sequence ID" value="RWQ91978.1"/>
    <property type="molecule type" value="Genomic_DNA"/>
</dbReference>
<dbReference type="GO" id="GO:1901336">
    <property type="term" value="P:lactone biosynthetic process"/>
    <property type="evidence" value="ECO:0007669"/>
    <property type="project" value="UniProtKB-ARBA"/>
</dbReference>
<dbReference type="SUPFAM" id="SSF53335">
    <property type="entry name" value="S-adenosyl-L-methionine-dependent methyltransferases"/>
    <property type="match status" value="1"/>
</dbReference>
<comment type="caution">
    <text evidence="13">The sequence shown here is derived from an EMBL/GenBank/DDBJ whole genome shotgun (WGS) entry which is preliminary data.</text>
</comment>
<dbReference type="InterPro" id="IPR014043">
    <property type="entry name" value="Acyl_transferase_dom"/>
</dbReference>
<dbReference type="InterPro" id="IPR029063">
    <property type="entry name" value="SAM-dependent_MTases_sf"/>
</dbReference>
<dbReference type="PROSITE" id="PS52019">
    <property type="entry name" value="PKS_MFAS_DH"/>
    <property type="match status" value="1"/>
</dbReference>
<evidence type="ECO:0000259" key="12">
    <source>
        <dbReference type="PROSITE" id="PS52019"/>
    </source>
</evidence>
<dbReference type="Pfam" id="PF16197">
    <property type="entry name" value="KAsynt_C_assoc"/>
    <property type="match status" value="1"/>
</dbReference>
<evidence type="ECO:0000259" key="11">
    <source>
        <dbReference type="PROSITE" id="PS52004"/>
    </source>
</evidence>
<dbReference type="PROSITE" id="PS50075">
    <property type="entry name" value="CARRIER"/>
    <property type="match status" value="1"/>
</dbReference>
<dbReference type="InterPro" id="IPR056501">
    <property type="entry name" value="NAD-bd_HRPKS_sdrA"/>
</dbReference>
<dbReference type="SMART" id="SM00825">
    <property type="entry name" value="PKS_KS"/>
    <property type="match status" value="1"/>
</dbReference>
<dbReference type="InterPro" id="IPR013154">
    <property type="entry name" value="ADH-like_N"/>
</dbReference>
<dbReference type="InterPro" id="IPR042104">
    <property type="entry name" value="PKS_dehydratase_sf"/>
</dbReference>
<dbReference type="InterPro" id="IPR049551">
    <property type="entry name" value="PKS_DH_C"/>
</dbReference>
<feature type="region of interest" description="C-terminal hotdog fold" evidence="8">
    <location>
        <begin position="1136"/>
        <end position="1293"/>
    </location>
</feature>
<evidence type="ECO:0000256" key="9">
    <source>
        <dbReference type="SAM" id="MobiDB-lite"/>
    </source>
</evidence>
<accession>A0A443HJF8</accession>
<dbReference type="InterPro" id="IPR049900">
    <property type="entry name" value="PKS_mFAS_DH"/>
</dbReference>
<dbReference type="SUPFAM" id="SSF53901">
    <property type="entry name" value="Thiolase-like"/>
    <property type="match status" value="1"/>
</dbReference>
<dbReference type="PANTHER" id="PTHR43775">
    <property type="entry name" value="FATTY ACID SYNTHASE"/>
    <property type="match status" value="1"/>
</dbReference>
<dbReference type="GO" id="GO:0016491">
    <property type="term" value="F:oxidoreductase activity"/>
    <property type="evidence" value="ECO:0007669"/>
    <property type="project" value="UniProtKB-KW"/>
</dbReference>
<dbReference type="SUPFAM" id="SSF51735">
    <property type="entry name" value="NAD(P)-binding Rossmann-fold domains"/>
    <property type="match status" value="2"/>
</dbReference>
<evidence type="ECO:0000259" key="10">
    <source>
        <dbReference type="PROSITE" id="PS50075"/>
    </source>
</evidence>
<dbReference type="InterPro" id="IPR020806">
    <property type="entry name" value="PKS_PP-bd"/>
</dbReference>
<dbReference type="Gene3D" id="3.10.129.110">
    <property type="entry name" value="Polyketide synthase dehydratase"/>
    <property type="match status" value="1"/>
</dbReference>
<dbReference type="Gene3D" id="1.10.1200.10">
    <property type="entry name" value="ACP-like"/>
    <property type="match status" value="1"/>
</dbReference>
<dbReference type="PANTHER" id="PTHR43775:SF29">
    <property type="entry name" value="ASPERFURANONE POLYKETIDE SYNTHASE AFOG-RELATED"/>
    <property type="match status" value="1"/>
</dbReference>
<evidence type="ECO:0000256" key="8">
    <source>
        <dbReference type="PROSITE-ProRule" id="PRU01363"/>
    </source>
</evidence>
<dbReference type="InterPro" id="IPR049552">
    <property type="entry name" value="PKS_DH_N"/>
</dbReference>
<feature type="compositionally biased region" description="Polar residues" evidence="9">
    <location>
        <begin position="18"/>
        <end position="37"/>
    </location>
</feature>
<dbReference type="CDD" id="cd05195">
    <property type="entry name" value="enoyl_red"/>
    <property type="match status" value="1"/>
</dbReference>
<dbReference type="InterPro" id="IPR016036">
    <property type="entry name" value="Malonyl_transacylase_ACP-bd"/>
</dbReference>
<keyword evidence="5" id="KW-0560">Oxidoreductase</keyword>
<dbReference type="Gene3D" id="3.40.50.150">
    <property type="entry name" value="Vaccinia Virus protein VP39"/>
    <property type="match status" value="1"/>
</dbReference>
<dbReference type="GO" id="GO:0031177">
    <property type="term" value="F:phosphopantetheine binding"/>
    <property type="evidence" value="ECO:0007669"/>
    <property type="project" value="InterPro"/>
</dbReference>
<dbReference type="GO" id="GO:0004312">
    <property type="term" value="F:fatty acid synthase activity"/>
    <property type="evidence" value="ECO:0007669"/>
    <property type="project" value="TreeGrafter"/>
</dbReference>
<keyword evidence="14" id="KW-1185">Reference proteome</keyword>
<dbReference type="PROSITE" id="PS00606">
    <property type="entry name" value="KS3_1"/>
    <property type="match status" value="1"/>
</dbReference>
<dbReference type="Pfam" id="PF21089">
    <property type="entry name" value="PKS_DH_N"/>
    <property type="match status" value="1"/>
</dbReference>
<dbReference type="InterPro" id="IPR014031">
    <property type="entry name" value="Ketoacyl_synth_C"/>
</dbReference>
<evidence type="ECO:0000313" key="13">
    <source>
        <dbReference type="EMBL" id="RWQ91978.1"/>
    </source>
</evidence>
<feature type="region of interest" description="Disordered" evidence="9">
    <location>
        <begin position="2625"/>
        <end position="2651"/>
    </location>
</feature>
<dbReference type="InterPro" id="IPR014030">
    <property type="entry name" value="Ketoacyl_synth_N"/>
</dbReference>
<evidence type="ECO:0000256" key="3">
    <source>
        <dbReference type="ARBA" id="ARBA00022679"/>
    </source>
</evidence>
<dbReference type="GO" id="GO:0004315">
    <property type="term" value="F:3-oxoacyl-[acyl-carrier-protein] synthase activity"/>
    <property type="evidence" value="ECO:0007669"/>
    <property type="project" value="InterPro"/>
</dbReference>
<dbReference type="InterPro" id="IPR006162">
    <property type="entry name" value="Ppantetheine_attach_site"/>
</dbReference>
<feature type="domain" description="Ketosynthase family 3 (KS3)" evidence="11">
    <location>
        <begin position="42"/>
        <end position="468"/>
    </location>
</feature>
<feature type="region of interest" description="Disordered" evidence="9">
    <location>
        <begin position="14"/>
        <end position="37"/>
    </location>
</feature>
<evidence type="ECO:0000256" key="2">
    <source>
        <dbReference type="ARBA" id="ARBA00022553"/>
    </source>
</evidence>
<dbReference type="InterPro" id="IPR009081">
    <property type="entry name" value="PP-bd_ACP"/>
</dbReference>
<dbReference type="Pfam" id="PF08240">
    <property type="entry name" value="ADH_N"/>
    <property type="match status" value="1"/>
</dbReference>
<keyword evidence="6" id="KW-0511">Multifunctional enzyme</keyword>
<proteinExistence type="predicted"/>
<dbReference type="InterPro" id="IPR011032">
    <property type="entry name" value="GroES-like_sf"/>
</dbReference>
<dbReference type="Pfam" id="PF08242">
    <property type="entry name" value="Methyltransf_12"/>
    <property type="match status" value="1"/>
</dbReference>
<dbReference type="InterPro" id="IPR032821">
    <property type="entry name" value="PKS_assoc"/>
</dbReference>
<keyword evidence="4" id="KW-0521">NADP</keyword>
<dbReference type="InterPro" id="IPR013968">
    <property type="entry name" value="PKS_KR"/>
</dbReference>
<dbReference type="InterPro" id="IPR013149">
    <property type="entry name" value="ADH-like_C"/>
</dbReference>
<dbReference type="Pfam" id="PF14765">
    <property type="entry name" value="PS-DH"/>
    <property type="match status" value="1"/>
</dbReference>
<dbReference type="InterPro" id="IPR013217">
    <property type="entry name" value="Methyltransf_12"/>
</dbReference>
<dbReference type="SMART" id="SM00823">
    <property type="entry name" value="PKS_PP"/>
    <property type="match status" value="1"/>
</dbReference>
<dbReference type="InterPro" id="IPR020841">
    <property type="entry name" value="PKS_Beta-ketoAc_synthase_dom"/>
</dbReference>
<dbReference type="Gene3D" id="3.40.366.10">
    <property type="entry name" value="Malonyl-Coenzyme A Acyl Carrier Protein, domain 2"/>
    <property type="match status" value="1"/>
</dbReference>
<evidence type="ECO:0000256" key="5">
    <source>
        <dbReference type="ARBA" id="ARBA00023002"/>
    </source>
</evidence>
<dbReference type="Pfam" id="PF08659">
    <property type="entry name" value="KR"/>
    <property type="match status" value="1"/>
</dbReference>
<dbReference type="InterPro" id="IPR036736">
    <property type="entry name" value="ACP-like_sf"/>
</dbReference>
<dbReference type="SMART" id="SM00827">
    <property type="entry name" value="PKS_AT"/>
    <property type="match status" value="1"/>
</dbReference>
<dbReference type="Pfam" id="PF00109">
    <property type="entry name" value="ketoacyl-synt"/>
    <property type="match status" value="1"/>
</dbReference>
<dbReference type="GO" id="GO:0030639">
    <property type="term" value="P:polyketide biosynthetic process"/>
    <property type="evidence" value="ECO:0007669"/>
    <property type="project" value="UniProtKB-ARBA"/>
</dbReference>
<dbReference type="InterPro" id="IPR036291">
    <property type="entry name" value="NAD(P)-bd_dom_sf"/>
</dbReference>
<protein>
    <submittedName>
        <fullName evidence="13">Putative polyketide synthase</fullName>
    </submittedName>
</protein>
<dbReference type="Pfam" id="PF00698">
    <property type="entry name" value="Acyl_transf_1"/>
    <property type="match status" value="1"/>
</dbReference>
<dbReference type="FunFam" id="3.40.50.720:FF:000209">
    <property type="entry name" value="Polyketide synthase Pks12"/>
    <property type="match status" value="1"/>
</dbReference>
<organism evidence="13 14">
    <name type="scientific">Byssochlamys spectabilis</name>
    <name type="common">Paecilomyces variotii</name>
    <dbReference type="NCBI Taxonomy" id="264951"/>
    <lineage>
        <taxon>Eukaryota</taxon>
        <taxon>Fungi</taxon>
        <taxon>Dikarya</taxon>
        <taxon>Ascomycota</taxon>
        <taxon>Pezizomycotina</taxon>
        <taxon>Eurotiomycetes</taxon>
        <taxon>Eurotiomycetidae</taxon>
        <taxon>Eurotiales</taxon>
        <taxon>Thermoascaceae</taxon>
        <taxon>Paecilomyces</taxon>
    </lineage>
</organism>
<feature type="active site" description="Proton acceptor; for dehydratase activity" evidence="8">
    <location>
        <position position="1008"/>
    </location>
</feature>
<dbReference type="SMART" id="SM00829">
    <property type="entry name" value="PKS_ER"/>
    <property type="match status" value="1"/>
</dbReference>
<dbReference type="SMART" id="SM00822">
    <property type="entry name" value="PKS_KR"/>
    <property type="match status" value="1"/>
</dbReference>
<dbReference type="GO" id="GO:0006633">
    <property type="term" value="P:fatty acid biosynthetic process"/>
    <property type="evidence" value="ECO:0007669"/>
    <property type="project" value="InterPro"/>
</dbReference>
<dbReference type="Proteomes" id="UP000283841">
    <property type="component" value="Unassembled WGS sequence"/>
</dbReference>
<dbReference type="Pfam" id="PF02801">
    <property type="entry name" value="Ketoacyl-synt_C"/>
    <property type="match status" value="1"/>
</dbReference>
<dbReference type="Pfam" id="PF23297">
    <property type="entry name" value="ACP_SdgA_C"/>
    <property type="match status" value="1"/>
</dbReference>
<dbReference type="SMART" id="SM00826">
    <property type="entry name" value="PKS_DH"/>
    <property type="match status" value="1"/>
</dbReference>
<dbReference type="InterPro" id="IPR016039">
    <property type="entry name" value="Thiolase-like"/>
</dbReference>
<dbReference type="SUPFAM" id="SSF55048">
    <property type="entry name" value="Probable ACP-binding domain of malonyl-CoA ACP transacylase"/>
    <property type="match status" value="1"/>
</dbReference>
<evidence type="ECO:0000256" key="7">
    <source>
        <dbReference type="ARBA" id="ARBA00023315"/>
    </source>
</evidence>
<feature type="domain" description="PKS/mFAS DH" evidence="12">
    <location>
        <begin position="976"/>
        <end position="1293"/>
    </location>
</feature>
<dbReference type="InterPro" id="IPR020843">
    <property type="entry name" value="ER"/>
</dbReference>
<dbReference type="SUPFAM" id="SSF50129">
    <property type="entry name" value="GroES-like"/>
    <property type="match status" value="1"/>
</dbReference>